<feature type="compositionally biased region" description="Low complexity" evidence="1">
    <location>
        <begin position="75"/>
        <end position="90"/>
    </location>
</feature>
<organism evidence="2">
    <name type="scientific">Dichomitus squalens</name>
    <dbReference type="NCBI Taxonomy" id="114155"/>
    <lineage>
        <taxon>Eukaryota</taxon>
        <taxon>Fungi</taxon>
        <taxon>Dikarya</taxon>
        <taxon>Basidiomycota</taxon>
        <taxon>Agaricomycotina</taxon>
        <taxon>Agaricomycetes</taxon>
        <taxon>Polyporales</taxon>
        <taxon>Polyporaceae</taxon>
        <taxon>Dichomitus</taxon>
    </lineage>
</organism>
<protein>
    <submittedName>
        <fullName evidence="2">Uncharacterized protein</fullName>
    </submittedName>
</protein>
<dbReference type="AlphaFoldDB" id="A0A4Q9MTZ2"/>
<dbReference type="EMBL" id="ML143410">
    <property type="protein sequence ID" value="TBU29851.1"/>
    <property type="molecule type" value="Genomic_DNA"/>
</dbReference>
<dbReference type="Proteomes" id="UP000292957">
    <property type="component" value="Unassembled WGS sequence"/>
</dbReference>
<reference evidence="2" key="1">
    <citation type="submission" date="2019-01" db="EMBL/GenBank/DDBJ databases">
        <title>Draft genome sequences of three monokaryotic isolates of the white-rot basidiomycete fungus Dichomitus squalens.</title>
        <authorList>
            <consortium name="DOE Joint Genome Institute"/>
            <person name="Lopez S.C."/>
            <person name="Andreopoulos B."/>
            <person name="Pangilinan J."/>
            <person name="Lipzen A."/>
            <person name="Riley R."/>
            <person name="Ahrendt S."/>
            <person name="Ng V."/>
            <person name="Barry K."/>
            <person name="Daum C."/>
            <person name="Grigoriev I.V."/>
            <person name="Hilden K.S."/>
            <person name="Makela M.R."/>
            <person name="de Vries R.P."/>
        </authorList>
    </citation>
    <scope>NUCLEOTIDE SEQUENCE [LARGE SCALE GENOMIC DNA]</scope>
    <source>
        <strain evidence="2">OM18370.1</strain>
    </source>
</reference>
<evidence type="ECO:0000313" key="2">
    <source>
        <dbReference type="EMBL" id="TBU29851.1"/>
    </source>
</evidence>
<feature type="region of interest" description="Disordered" evidence="1">
    <location>
        <begin position="63"/>
        <end position="99"/>
    </location>
</feature>
<name>A0A4Q9MTZ2_9APHY</name>
<accession>A0A4Q9MTZ2</accession>
<sequence length="129" mass="13853">MGNQRRFASTVAGCPSGSLVPQSVAGDSAPFHRHLAYSLPSRKNITTCSLSCRCNLLSRSSDTLKPQLRPRSHSAPRSSSPASRGTPSAAGPRVKALHRSGSTISCHVAMLHDNHQGQRWSREGHEGKE</sequence>
<gene>
    <name evidence="2" type="ORF">BD311DRAFT_755839</name>
</gene>
<proteinExistence type="predicted"/>
<evidence type="ECO:0000256" key="1">
    <source>
        <dbReference type="SAM" id="MobiDB-lite"/>
    </source>
</evidence>